<protein>
    <submittedName>
        <fullName evidence="1">Uncharacterized protein</fullName>
    </submittedName>
</protein>
<reference evidence="1 2" key="1">
    <citation type="journal article" date="2015" name="Genome Biol.">
        <title>Comparative genomics of Steinernema reveals deeply conserved gene regulatory networks.</title>
        <authorList>
            <person name="Dillman A.R."/>
            <person name="Macchietto M."/>
            <person name="Porter C.F."/>
            <person name="Rogers A."/>
            <person name="Williams B."/>
            <person name="Antoshechkin I."/>
            <person name="Lee M.M."/>
            <person name="Goodwin Z."/>
            <person name="Lu X."/>
            <person name="Lewis E.E."/>
            <person name="Goodrich-Blair H."/>
            <person name="Stock S.P."/>
            <person name="Adams B.J."/>
            <person name="Sternberg P.W."/>
            <person name="Mortazavi A."/>
        </authorList>
    </citation>
    <scope>NUCLEOTIDE SEQUENCE [LARGE SCALE GENOMIC DNA]</scope>
    <source>
        <strain evidence="1 2">ALL</strain>
    </source>
</reference>
<dbReference type="EMBL" id="AZBU02000014">
    <property type="protein sequence ID" value="TKR57863.1"/>
    <property type="molecule type" value="Genomic_DNA"/>
</dbReference>
<reference evidence="1 2" key="2">
    <citation type="journal article" date="2019" name="G3 (Bethesda)">
        <title>Hybrid Assembly of the Genome of the Entomopathogenic Nematode Steinernema carpocapsae Identifies the X-Chromosome.</title>
        <authorList>
            <person name="Serra L."/>
            <person name="Macchietto M."/>
            <person name="Macias-Munoz A."/>
            <person name="McGill C.J."/>
            <person name="Rodriguez I.M."/>
            <person name="Rodriguez B."/>
            <person name="Murad R."/>
            <person name="Mortazavi A."/>
        </authorList>
    </citation>
    <scope>NUCLEOTIDE SEQUENCE [LARGE SCALE GENOMIC DNA]</scope>
    <source>
        <strain evidence="1 2">ALL</strain>
    </source>
</reference>
<evidence type="ECO:0000313" key="1">
    <source>
        <dbReference type="EMBL" id="TKR57863.1"/>
    </source>
</evidence>
<gene>
    <name evidence="1" type="ORF">L596_030508</name>
</gene>
<sequence>MTPLGKFQSTLSMTEDYGFSLFLETVRKTGKAGFNKKMIFWNPLLSLQNRHQRLHIIVAILVINTDRRQWSQL</sequence>
<dbReference type="Proteomes" id="UP000298663">
    <property type="component" value="Unassembled WGS sequence"/>
</dbReference>
<organism evidence="1 2">
    <name type="scientific">Steinernema carpocapsae</name>
    <name type="common">Entomopathogenic nematode</name>
    <dbReference type="NCBI Taxonomy" id="34508"/>
    <lineage>
        <taxon>Eukaryota</taxon>
        <taxon>Metazoa</taxon>
        <taxon>Ecdysozoa</taxon>
        <taxon>Nematoda</taxon>
        <taxon>Chromadorea</taxon>
        <taxon>Rhabditida</taxon>
        <taxon>Tylenchina</taxon>
        <taxon>Panagrolaimomorpha</taxon>
        <taxon>Strongyloidoidea</taxon>
        <taxon>Steinernematidae</taxon>
        <taxon>Steinernema</taxon>
    </lineage>
</organism>
<dbReference type="AlphaFoldDB" id="A0A4U5LPM1"/>
<keyword evidence="2" id="KW-1185">Reference proteome</keyword>
<accession>A0A4U5LPM1</accession>
<proteinExistence type="predicted"/>
<comment type="caution">
    <text evidence="1">The sequence shown here is derived from an EMBL/GenBank/DDBJ whole genome shotgun (WGS) entry which is preliminary data.</text>
</comment>
<name>A0A4U5LPM1_STECR</name>
<evidence type="ECO:0000313" key="2">
    <source>
        <dbReference type="Proteomes" id="UP000298663"/>
    </source>
</evidence>